<evidence type="ECO:0000313" key="1">
    <source>
        <dbReference type="EMBL" id="PDX88426.1"/>
    </source>
</evidence>
<proteinExistence type="predicted"/>
<dbReference type="RefSeq" id="WP_097771713.1">
    <property type="nucleotide sequence ID" value="NZ_NOUW01000036.1"/>
</dbReference>
<dbReference type="InterPro" id="IPR024368">
    <property type="entry name" value="Ecl1/2/3"/>
</dbReference>
<comment type="caution">
    <text evidence="1">The sequence shown here is derived from an EMBL/GenBank/DDBJ whole genome shotgun (WGS) entry which is preliminary data.</text>
</comment>
<gene>
    <name evidence="1" type="ORF">CHR61_13095</name>
</gene>
<reference evidence="1 2" key="1">
    <citation type="journal article" date="2017" name="Front. Microbiol.">
        <title>New Insights into the Diversity of the Genus Faecalibacterium.</title>
        <authorList>
            <person name="Benevides L."/>
            <person name="Burman S."/>
            <person name="Martin R."/>
            <person name="Robert V."/>
            <person name="Thomas M."/>
            <person name="Miquel S."/>
            <person name="Chain F."/>
            <person name="Sokol H."/>
            <person name="Bermudez-Humaran L.G."/>
            <person name="Morrison M."/>
            <person name="Langella P."/>
            <person name="Azevedo V.A."/>
            <person name="Chatel J.M."/>
            <person name="Soares S."/>
        </authorList>
    </citation>
    <scope>NUCLEOTIDE SEQUENCE [LARGE SCALE GENOMIC DNA]</scope>
    <source>
        <strain evidence="1 2">AHMP21</strain>
    </source>
</reference>
<dbReference type="AlphaFoldDB" id="A0A2A7BAN1"/>
<protein>
    <submittedName>
        <fullName evidence="1">Uncharacterized protein</fullName>
    </submittedName>
</protein>
<dbReference type="Pfam" id="PF12855">
    <property type="entry name" value="Ecl1"/>
    <property type="match status" value="1"/>
</dbReference>
<name>A0A2A7BAN1_9FIRM</name>
<evidence type="ECO:0000313" key="2">
    <source>
        <dbReference type="Proteomes" id="UP000220438"/>
    </source>
</evidence>
<dbReference type="Proteomes" id="UP000220438">
    <property type="component" value="Unassembled WGS sequence"/>
</dbReference>
<dbReference type="EMBL" id="NOUW01000036">
    <property type="protein sequence ID" value="PDX88426.1"/>
    <property type="molecule type" value="Genomic_DNA"/>
</dbReference>
<sequence length="114" mass="13607">MTTEQWERENQDTLMEYFIDGNSSVRRIQCEYCRKVIYTQTRNRKYCSFQTCGHKMLNLRKSLKKRVERGKYTCACCGKQFLPIRADARYCSNACRQKDYRHRKTATHTSLLGT</sequence>
<accession>A0A2A7BAN1</accession>
<organism evidence="1 2">
    <name type="scientific">Faecalibacterium prausnitzii</name>
    <dbReference type="NCBI Taxonomy" id="853"/>
    <lineage>
        <taxon>Bacteria</taxon>
        <taxon>Bacillati</taxon>
        <taxon>Bacillota</taxon>
        <taxon>Clostridia</taxon>
        <taxon>Eubacteriales</taxon>
        <taxon>Oscillospiraceae</taxon>
        <taxon>Faecalibacterium</taxon>
    </lineage>
</organism>